<dbReference type="InterPro" id="IPR047187">
    <property type="entry name" value="SF1_C_Upf1"/>
</dbReference>
<dbReference type="PANTHER" id="PTHR43788:SF8">
    <property type="entry name" value="DNA-BINDING PROTEIN SMUBP-2"/>
    <property type="match status" value="1"/>
</dbReference>
<dbReference type="GO" id="GO:0016787">
    <property type="term" value="F:hydrolase activity"/>
    <property type="evidence" value="ECO:0007669"/>
    <property type="project" value="UniProtKB-KW"/>
</dbReference>
<dbReference type="InterPro" id="IPR050534">
    <property type="entry name" value="Coronavir_polyprotein_1ab"/>
</dbReference>
<keyword evidence="4" id="KW-0067">ATP-binding</keyword>
<keyword evidence="8" id="KW-1185">Reference proteome</keyword>
<keyword evidence="2" id="KW-0378">Hydrolase</keyword>
<reference evidence="7 8" key="1">
    <citation type="submission" date="2018-04" db="EMBL/GenBank/DDBJ databases">
        <title>Bordetella sp. HZ20 isolated from seawater.</title>
        <authorList>
            <person name="Sun C."/>
        </authorList>
    </citation>
    <scope>NUCLEOTIDE SEQUENCE [LARGE SCALE GENOMIC DNA]</scope>
    <source>
        <strain evidence="7 8">HZ20</strain>
    </source>
</reference>
<keyword evidence="3 7" id="KW-0347">Helicase</keyword>
<feature type="domain" description="DNA2/NAM7 helicase-like C-terminal" evidence="5">
    <location>
        <begin position="942"/>
        <end position="1134"/>
    </location>
</feature>
<dbReference type="Pfam" id="PF13482">
    <property type="entry name" value="RNase_H_2"/>
    <property type="match status" value="1"/>
</dbReference>
<dbReference type="GO" id="GO:0043139">
    <property type="term" value="F:5'-3' DNA helicase activity"/>
    <property type="evidence" value="ECO:0007669"/>
    <property type="project" value="TreeGrafter"/>
</dbReference>
<evidence type="ECO:0000256" key="1">
    <source>
        <dbReference type="ARBA" id="ARBA00022741"/>
    </source>
</evidence>
<protein>
    <submittedName>
        <fullName evidence="7">Helicase</fullName>
    </submittedName>
</protein>
<sequence length="1158" mass="129382">MYLDALTRDIIFSPSDLTTFAASPYAAWMDQLRLLHPDRAPQSDPADPLSMALARKGLRHEARQLSMFRDLGKQVVTIPDVSARRPESVAQARQMTRQAMKEGADVIFQALLEQRPFRGLADFLVKVPGISEFGEYQYEVWDTKLSSTVKPSHLLQLCCYADMLEAIQGVRSQSVVVALGSGELARFRTDDYFYYYQALKAAFIEARNGFDPDRAPDPADYASHGRWSTHAQQRLVELDHLGTVATMSRSQIKKLNKAGIKTRQQLIESSPDTVPGLQNEVLHRLRAQASLQQRSEGLPVPLFDLLPPHPERVGWGLSALPPHSPLDVFFDIEGYPLEQGGLEYLWGCTYFDECGERQFRDFWAHDAEQEKRAFVDFIDWVYERWLQDPGMHIYHYASYEITACRKLMGRYGIREHEVDQLLRNGVFVDLYAVVRTGLRVGEPRYSIKNIEHLYRPGRSTDVASGGDSVVAYEAWREANSAGLDGDTWQTSEILRSLRDYNRDDCNSTEELAQWLRARQQESGMVYEGMKEVREPEVSSEIQERVSLRDRLLQLAEVQRQAHPDRARVTENLAWMLEFHRRESKPVFWRLFDRLGQDHHELEDDIDCVANCVRTAREPFLPTSRARNHAYEYRFNPDQEFKPPRDDKAPFHVLGSQEQLKVTFLASASALDEGLIVVQCKADPGPVITLIPDEYVDPASIPGAIENVARAWADNLANVTLTPSAIVDFLLRASPRRGELTGQPLVTAEEPAQRLDQVIAAAESLESSYLAIQGPPGAGKSFTAARMIGALVSQGKRVGISSNSHKAINNLLLGVARYCQDTGIVAHCCCTRDTEPELADLGVACIKNAELHLHVQPGCVLGSTAWGFTRPDMAGTLDYLFVDEAGQVAVANLAGMSRSARNLILMGDQMQLGQPTQGTHPLESGASVLDYLLHDQPIIDPALGVFLDTTYRMHPAVNRFISQAIYEGELKAHPDNARQQIEVAVSCEEPLEEMSQLDSPRRADLAAGVMFVPVEHQGNTQASDEEVQTIARLASQLLGRAFTDKKGGVRALDWRDMLFVAPYNHQVGKLRQALGEQARVGSVDKFQGQEAPVVFFSLCCSDASEAPRGLEFLFDKHRLNVAISRAQALAIVVGQPALFRTPVSSVENMARVNVLARLV</sequence>
<dbReference type="GO" id="GO:0005524">
    <property type="term" value="F:ATP binding"/>
    <property type="evidence" value="ECO:0007669"/>
    <property type="project" value="UniProtKB-KW"/>
</dbReference>
<dbReference type="Gene3D" id="3.40.50.300">
    <property type="entry name" value="P-loop containing nucleotide triphosphate hydrolases"/>
    <property type="match status" value="2"/>
</dbReference>
<dbReference type="SUPFAM" id="SSF53098">
    <property type="entry name" value="Ribonuclease H-like"/>
    <property type="match status" value="1"/>
</dbReference>
<dbReference type="CDD" id="cd17934">
    <property type="entry name" value="DEXXQc_Upf1-like"/>
    <property type="match status" value="1"/>
</dbReference>
<evidence type="ECO:0000256" key="3">
    <source>
        <dbReference type="ARBA" id="ARBA00022806"/>
    </source>
</evidence>
<dbReference type="CDD" id="cd18808">
    <property type="entry name" value="SF1_C_Upf1"/>
    <property type="match status" value="1"/>
</dbReference>
<dbReference type="EMBL" id="CP028901">
    <property type="protein sequence ID" value="AWB32756.1"/>
    <property type="molecule type" value="Genomic_DNA"/>
</dbReference>
<evidence type="ECO:0000259" key="5">
    <source>
        <dbReference type="Pfam" id="PF13087"/>
    </source>
</evidence>
<dbReference type="InterPro" id="IPR012337">
    <property type="entry name" value="RNaseH-like_sf"/>
</dbReference>
<dbReference type="InterPro" id="IPR027417">
    <property type="entry name" value="P-loop_NTPase"/>
</dbReference>
<dbReference type="InterPro" id="IPR041679">
    <property type="entry name" value="DNA2/NAM7-like_C"/>
</dbReference>
<dbReference type="NCBIfam" id="TIGR03491">
    <property type="entry name" value="TM0106 family RecB-like putative nuclease"/>
    <property type="match status" value="1"/>
</dbReference>
<dbReference type="AlphaFoldDB" id="A0A2R4XG16"/>
<dbReference type="SUPFAM" id="SSF52540">
    <property type="entry name" value="P-loop containing nucleoside triphosphate hydrolases"/>
    <property type="match status" value="1"/>
</dbReference>
<keyword evidence="1" id="KW-0547">Nucleotide-binding</keyword>
<dbReference type="InterPro" id="IPR019993">
    <property type="entry name" value="RecB_nuclease_TM0106_put"/>
</dbReference>
<dbReference type="KEGG" id="boz:DBV39_02395"/>
<proteinExistence type="predicted"/>
<evidence type="ECO:0000256" key="2">
    <source>
        <dbReference type="ARBA" id="ARBA00022801"/>
    </source>
</evidence>
<dbReference type="RefSeq" id="WP_108620197.1">
    <property type="nucleotide sequence ID" value="NZ_CP028901.1"/>
</dbReference>
<dbReference type="PANTHER" id="PTHR43788">
    <property type="entry name" value="DNA2/NAM7 HELICASE FAMILY MEMBER"/>
    <property type="match status" value="1"/>
</dbReference>
<dbReference type="Proteomes" id="UP000244571">
    <property type="component" value="Chromosome"/>
</dbReference>
<evidence type="ECO:0000259" key="6">
    <source>
        <dbReference type="Pfam" id="PF13482"/>
    </source>
</evidence>
<evidence type="ECO:0000313" key="8">
    <source>
        <dbReference type="Proteomes" id="UP000244571"/>
    </source>
</evidence>
<evidence type="ECO:0000313" key="7">
    <source>
        <dbReference type="EMBL" id="AWB32756.1"/>
    </source>
</evidence>
<dbReference type="Pfam" id="PF13604">
    <property type="entry name" value="AAA_30"/>
    <property type="match status" value="1"/>
</dbReference>
<name>A0A2R4XG16_9BURK</name>
<evidence type="ECO:0000256" key="4">
    <source>
        <dbReference type="ARBA" id="ARBA00022840"/>
    </source>
</evidence>
<gene>
    <name evidence="7" type="ORF">DBV39_02395</name>
</gene>
<organism evidence="7 8">
    <name type="scientific">Orrella marina</name>
    <dbReference type="NCBI Taxonomy" id="2163011"/>
    <lineage>
        <taxon>Bacteria</taxon>
        <taxon>Pseudomonadati</taxon>
        <taxon>Pseudomonadota</taxon>
        <taxon>Betaproteobacteria</taxon>
        <taxon>Burkholderiales</taxon>
        <taxon>Alcaligenaceae</taxon>
        <taxon>Orrella</taxon>
    </lineage>
</organism>
<dbReference type="InterPro" id="IPR038720">
    <property type="entry name" value="YprB_RNase_H-like_dom"/>
</dbReference>
<accession>A0A2R4XG16</accession>
<feature type="domain" description="YprB ribonuclease H-like" evidence="6">
    <location>
        <begin position="328"/>
        <end position="515"/>
    </location>
</feature>
<dbReference type="OrthoDB" id="9757917at2"/>
<dbReference type="Pfam" id="PF13087">
    <property type="entry name" value="AAA_12"/>
    <property type="match status" value="1"/>
</dbReference>